<dbReference type="EMBL" id="PVXM01000056">
    <property type="protein sequence ID" value="PRR69273.1"/>
    <property type="molecule type" value="Genomic_DNA"/>
</dbReference>
<feature type="domain" description="LysM" evidence="3">
    <location>
        <begin position="58"/>
        <end position="102"/>
    </location>
</feature>
<comment type="caution">
    <text evidence="4">The sequence shown here is derived from an EMBL/GenBank/DDBJ whole genome shotgun (WGS) entry which is preliminary data.</text>
</comment>
<organism evidence="4 5">
    <name type="scientific">Neomoorella humiferrea</name>
    <dbReference type="NCBI Taxonomy" id="676965"/>
    <lineage>
        <taxon>Bacteria</taxon>
        <taxon>Bacillati</taxon>
        <taxon>Bacillota</taxon>
        <taxon>Clostridia</taxon>
        <taxon>Neomoorellales</taxon>
        <taxon>Neomoorellaceae</taxon>
        <taxon>Neomoorella</taxon>
    </lineage>
</organism>
<evidence type="ECO:0000259" key="3">
    <source>
        <dbReference type="PROSITE" id="PS51782"/>
    </source>
</evidence>
<dbReference type="PANTHER" id="PTHR21666:SF289">
    <property type="entry name" value="L-ALA--D-GLU ENDOPEPTIDASE"/>
    <property type="match status" value="1"/>
</dbReference>
<dbReference type="RefSeq" id="WP_106006287.1">
    <property type="nucleotide sequence ID" value="NZ_CP136419.1"/>
</dbReference>
<dbReference type="Pfam" id="PF01551">
    <property type="entry name" value="Peptidase_M23"/>
    <property type="match status" value="1"/>
</dbReference>
<dbReference type="InterPro" id="IPR018392">
    <property type="entry name" value="LysM"/>
</dbReference>
<evidence type="ECO:0000313" key="4">
    <source>
        <dbReference type="EMBL" id="PRR69273.1"/>
    </source>
</evidence>
<dbReference type="Gene3D" id="2.70.70.10">
    <property type="entry name" value="Glucose Permease (Domain IIA)"/>
    <property type="match status" value="1"/>
</dbReference>
<proteinExistence type="predicted"/>
<feature type="chain" id="PRO_5015612248" evidence="2">
    <location>
        <begin position="29"/>
        <end position="293"/>
    </location>
</feature>
<dbReference type="CDD" id="cd00118">
    <property type="entry name" value="LysM"/>
    <property type="match status" value="2"/>
</dbReference>
<dbReference type="PANTHER" id="PTHR21666">
    <property type="entry name" value="PEPTIDASE-RELATED"/>
    <property type="match status" value="1"/>
</dbReference>
<evidence type="ECO:0000256" key="1">
    <source>
        <dbReference type="ARBA" id="ARBA00022729"/>
    </source>
</evidence>
<dbReference type="PROSITE" id="PS51782">
    <property type="entry name" value="LYSM"/>
    <property type="match status" value="2"/>
</dbReference>
<dbReference type="AlphaFoldDB" id="A0A2T0ALB6"/>
<protein>
    <submittedName>
        <fullName evidence="4">Murein hydrolase activator NlpD</fullName>
    </submittedName>
</protein>
<dbReference type="InterPro" id="IPR050570">
    <property type="entry name" value="Cell_wall_metabolism_enzyme"/>
</dbReference>
<accession>A0A2T0ALB6</accession>
<feature type="domain" description="LysM" evidence="3">
    <location>
        <begin position="108"/>
        <end position="152"/>
    </location>
</feature>
<evidence type="ECO:0000256" key="2">
    <source>
        <dbReference type="SAM" id="SignalP"/>
    </source>
</evidence>
<dbReference type="CDD" id="cd12797">
    <property type="entry name" value="M23_peptidase"/>
    <property type="match status" value="1"/>
</dbReference>
<keyword evidence="5" id="KW-1185">Reference proteome</keyword>
<dbReference type="InterPro" id="IPR036779">
    <property type="entry name" value="LysM_dom_sf"/>
</dbReference>
<dbReference type="OrthoDB" id="9814460at2"/>
<dbReference type="InterPro" id="IPR011055">
    <property type="entry name" value="Dup_hybrid_motif"/>
</dbReference>
<sequence length="293" mass="31914">MFYKKVAVCLALGSVLLFNSLFALPAQGAVIDDLRQVAAAAAPETYQELAARLNSYTRIYRVEEGDTFEGIARRYQTEPELLAAMNYMEPEATLEPGQFLVLPYERERLYTVAAGDTLWAIARRFGTSVEDLAASNGIVDAKRLRPGTVLTVPAAGSVVTTTRPASRSLNPVSLFWPLFGSITSGFGWRDNEFHHGLDIAGRVGDYIRAAWSGIVTFSGWGNGIYGNMVKIDHGNGLETVYAHNSRNLVKSGEYVRAGEVIAEVGATGNATGPHLHFEVREKGRAVNPEGFLK</sequence>
<keyword evidence="4" id="KW-0378">Hydrolase</keyword>
<dbReference type="Proteomes" id="UP000238415">
    <property type="component" value="Unassembled WGS sequence"/>
</dbReference>
<dbReference type="Pfam" id="PF01476">
    <property type="entry name" value="LysM"/>
    <property type="match status" value="2"/>
</dbReference>
<evidence type="ECO:0000313" key="5">
    <source>
        <dbReference type="Proteomes" id="UP000238415"/>
    </source>
</evidence>
<reference evidence="4 5" key="1">
    <citation type="submission" date="2018-03" db="EMBL/GenBank/DDBJ databases">
        <title>Genome sequence of Moorella humiferrea DSM 23265.</title>
        <authorList>
            <person name="Poehlein A."/>
            <person name="Daniel R."/>
        </authorList>
    </citation>
    <scope>NUCLEOTIDE SEQUENCE [LARGE SCALE GENOMIC DNA]</scope>
    <source>
        <strain evidence="4 5">DSM 23265</strain>
    </source>
</reference>
<name>A0A2T0ALB6_9FIRM</name>
<feature type="signal peptide" evidence="2">
    <location>
        <begin position="1"/>
        <end position="28"/>
    </location>
</feature>
<keyword evidence="1 2" id="KW-0732">Signal</keyword>
<dbReference type="GO" id="GO:0004222">
    <property type="term" value="F:metalloendopeptidase activity"/>
    <property type="evidence" value="ECO:0007669"/>
    <property type="project" value="TreeGrafter"/>
</dbReference>
<gene>
    <name evidence="4" type="primary">nlpD</name>
    <name evidence="4" type="ORF">MOHU_23700</name>
</gene>
<dbReference type="SUPFAM" id="SSF51261">
    <property type="entry name" value="Duplicated hybrid motif"/>
    <property type="match status" value="1"/>
</dbReference>
<dbReference type="InterPro" id="IPR016047">
    <property type="entry name" value="M23ase_b-sheet_dom"/>
</dbReference>
<dbReference type="Gene3D" id="3.10.350.10">
    <property type="entry name" value="LysM domain"/>
    <property type="match status" value="2"/>
</dbReference>
<dbReference type="SMART" id="SM00257">
    <property type="entry name" value="LysM"/>
    <property type="match status" value="2"/>
</dbReference>